<dbReference type="InterPro" id="IPR052052">
    <property type="entry name" value="Polysaccharide_Lyase_9"/>
</dbReference>
<dbReference type="InterPro" id="IPR059226">
    <property type="entry name" value="Choice_anch_Q_dom"/>
</dbReference>
<evidence type="ECO:0000256" key="11">
    <source>
        <dbReference type="SAM" id="SignalP"/>
    </source>
</evidence>
<feature type="region of interest" description="Disordered" evidence="9">
    <location>
        <begin position="449"/>
        <end position="500"/>
    </location>
</feature>
<keyword evidence="5 11" id="KW-0732">Signal</keyword>
<evidence type="ECO:0000256" key="8">
    <source>
        <dbReference type="ARBA" id="ARBA00038263"/>
    </source>
</evidence>
<keyword evidence="4" id="KW-0479">Metal-binding</keyword>
<keyword evidence="10" id="KW-0812">Transmembrane</keyword>
<dbReference type="InterPro" id="IPR006626">
    <property type="entry name" value="PbH1"/>
</dbReference>
<dbReference type="NCBIfam" id="NF041518">
    <property type="entry name" value="choice_anch_Q"/>
    <property type="match status" value="1"/>
</dbReference>
<sequence length="541" mass="56285">MNRTRLIGRAAFLGVLITPLGLYVTAGPAEAATTTYYVSPSGSDDNAGTSPGSPLRTLQKAADRTLPGDTVSIMGGTYNETAEGRSLLLITRSGTATQPITYQAYPGSKPVLRPVTSWDGINVLGASYIKVTGLEIAGNAPRLTLDAAEHHALSDDARYNTNCLTVRRDKQDGPIPHDVEIAGNDFHGCPGGGISAIDADGVTVRDNRVHDNSWYTHYATSGISVLRALDASPGDPQTYKIRITGNTVYGNQTKVKWSQCDCYSDGNGIIIDTNKEKPAGTGDDYQGRTLVADNVVFDNGGSGIHAFKSQHVDIVNNTAYQNSASPHLKYANIFGAHSRDVRILNNIAAARPGLPTNSNSQNQDVTYDYNLYSDGTAPQTTGPHDQTADPKFLNPTTDPATADFRLRPGSPALGTGTPFAAVPRDITGATRTPGQAYDRGAYASTAAAGATAGTPSGSASGPVAKPAASTTTTPAGTNRDAGAVPGIPSSSPTPNAEGLLAQTGFTPAPVIGAAATLAGGIAVLVVFRRRRPAASHGRTRR</sequence>
<evidence type="ECO:0000256" key="6">
    <source>
        <dbReference type="ARBA" id="ARBA00022837"/>
    </source>
</evidence>
<feature type="region of interest" description="Disordered" evidence="9">
    <location>
        <begin position="371"/>
        <end position="437"/>
    </location>
</feature>
<dbReference type="EMBL" id="BNBO01000012">
    <property type="protein sequence ID" value="GHH69668.1"/>
    <property type="molecule type" value="Genomic_DNA"/>
</dbReference>
<keyword evidence="6" id="KW-0106">Calcium</keyword>
<evidence type="ECO:0000256" key="3">
    <source>
        <dbReference type="ARBA" id="ARBA00022525"/>
    </source>
</evidence>
<protein>
    <recommendedName>
        <fullName evidence="12">Right handed beta helix domain-containing protein</fullName>
    </recommendedName>
</protein>
<evidence type="ECO:0000313" key="13">
    <source>
        <dbReference type="EMBL" id="GHH69668.1"/>
    </source>
</evidence>
<reference evidence="13" key="2">
    <citation type="submission" date="2020-09" db="EMBL/GenBank/DDBJ databases">
        <authorList>
            <person name="Sun Q."/>
            <person name="Ohkuma M."/>
        </authorList>
    </citation>
    <scope>NUCLEOTIDE SEQUENCE</scope>
    <source>
        <strain evidence="13">JCM 4646</strain>
    </source>
</reference>
<dbReference type="SUPFAM" id="SSF51126">
    <property type="entry name" value="Pectin lyase-like"/>
    <property type="match status" value="1"/>
</dbReference>
<dbReference type="GO" id="GO:0046872">
    <property type="term" value="F:metal ion binding"/>
    <property type="evidence" value="ECO:0007669"/>
    <property type="project" value="UniProtKB-KW"/>
</dbReference>
<keyword evidence="14" id="KW-1185">Reference proteome</keyword>
<keyword evidence="10" id="KW-0472">Membrane</keyword>
<evidence type="ECO:0000256" key="5">
    <source>
        <dbReference type="ARBA" id="ARBA00022729"/>
    </source>
</evidence>
<evidence type="ECO:0000256" key="9">
    <source>
        <dbReference type="SAM" id="MobiDB-lite"/>
    </source>
</evidence>
<dbReference type="Proteomes" id="UP000617734">
    <property type="component" value="Unassembled WGS sequence"/>
</dbReference>
<dbReference type="PANTHER" id="PTHR40088:SF1">
    <property type="entry name" value="PECTATE LYASE PEL9"/>
    <property type="match status" value="1"/>
</dbReference>
<dbReference type="AlphaFoldDB" id="A0A919FP15"/>
<name>A0A919FP15_9ACTN</name>
<keyword evidence="10" id="KW-1133">Transmembrane helix</keyword>
<dbReference type="InterPro" id="IPR012334">
    <property type="entry name" value="Pectin_lyas_fold"/>
</dbReference>
<feature type="domain" description="Right handed beta helix" evidence="12">
    <location>
        <begin position="120"/>
        <end position="270"/>
    </location>
</feature>
<comment type="cofactor">
    <cofactor evidence="1">
        <name>Ca(2+)</name>
        <dbReference type="ChEBI" id="CHEBI:29108"/>
    </cofactor>
</comment>
<organism evidence="13 14">
    <name type="scientific">Kitasatospora indigofera</name>
    <dbReference type="NCBI Taxonomy" id="67307"/>
    <lineage>
        <taxon>Bacteria</taxon>
        <taxon>Bacillati</taxon>
        <taxon>Actinomycetota</taxon>
        <taxon>Actinomycetes</taxon>
        <taxon>Kitasatosporales</taxon>
        <taxon>Streptomycetaceae</taxon>
        <taxon>Kitasatospora</taxon>
    </lineage>
</organism>
<evidence type="ECO:0000256" key="4">
    <source>
        <dbReference type="ARBA" id="ARBA00022723"/>
    </source>
</evidence>
<dbReference type="Pfam" id="PF13229">
    <property type="entry name" value="Beta_helix"/>
    <property type="match status" value="1"/>
</dbReference>
<dbReference type="InterPro" id="IPR011050">
    <property type="entry name" value="Pectin_lyase_fold/virulence"/>
</dbReference>
<proteinExistence type="inferred from homology"/>
<evidence type="ECO:0000256" key="7">
    <source>
        <dbReference type="ARBA" id="ARBA00023239"/>
    </source>
</evidence>
<feature type="chain" id="PRO_5037871713" description="Right handed beta helix domain-containing protein" evidence="11">
    <location>
        <begin position="32"/>
        <end position="541"/>
    </location>
</feature>
<dbReference type="InterPro" id="IPR039448">
    <property type="entry name" value="Beta_helix"/>
</dbReference>
<dbReference type="PANTHER" id="PTHR40088">
    <property type="entry name" value="PECTATE LYASE (EUROFUNG)"/>
    <property type="match status" value="1"/>
</dbReference>
<comment type="caution">
    <text evidence="13">The sequence shown here is derived from an EMBL/GenBank/DDBJ whole genome shotgun (WGS) entry which is preliminary data.</text>
</comment>
<dbReference type="Gene3D" id="2.160.20.10">
    <property type="entry name" value="Single-stranded right-handed beta-helix, Pectin lyase-like"/>
    <property type="match status" value="1"/>
</dbReference>
<feature type="compositionally biased region" description="Low complexity" evidence="9">
    <location>
        <begin position="449"/>
        <end position="477"/>
    </location>
</feature>
<dbReference type="GO" id="GO:0005576">
    <property type="term" value="C:extracellular region"/>
    <property type="evidence" value="ECO:0007669"/>
    <property type="project" value="UniProtKB-SubCell"/>
</dbReference>
<feature type="signal peptide" evidence="11">
    <location>
        <begin position="1"/>
        <end position="31"/>
    </location>
</feature>
<evidence type="ECO:0000256" key="10">
    <source>
        <dbReference type="SAM" id="Phobius"/>
    </source>
</evidence>
<dbReference type="GO" id="GO:0016837">
    <property type="term" value="F:carbon-oxygen lyase activity, acting on polysaccharides"/>
    <property type="evidence" value="ECO:0007669"/>
    <property type="project" value="TreeGrafter"/>
</dbReference>
<gene>
    <name evidence="13" type="ORF">GCM10018781_28510</name>
</gene>
<evidence type="ECO:0000256" key="1">
    <source>
        <dbReference type="ARBA" id="ARBA00001913"/>
    </source>
</evidence>
<evidence type="ECO:0000259" key="12">
    <source>
        <dbReference type="Pfam" id="PF13229"/>
    </source>
</evidence>
<keyword evidence="3" id="KW-0964">Secreted</keyword>
<reference evidence="13" key="1">
    <citation type="journal article" date="2014" name="Int. J. Syst. Evol. Microbiol.">
        <title>Complete genome sequence of Corynebacterium casei LMG S-19264T (=DSM 44701T), isolated from a smear-ripened cheese.</title>
        <authorList>
            <consortium name="US DOE Joint Genome Institute (JGI-PGF)"/>
            <person name="Walter F."/>
            <person name="Albersmeier A."/>
            <person name="Kalinowski J."/>
            <person name="Ruckert C."/>
        </authorList>
    </citation>
    <scope>NUCLEOTIDE SEQUENCE</scope>
    <source>
        <strain evidence="13">JCM 4646</strain>
    </source>
</reference>
<evidence type="ECO:0000256" key="2">
    <source>
        <dbReference type="ARBA" id="ARBA00004613"/>
    </source>
</evidence>
<feature type="transmembrane region" description="Helical" evidence="10">
    <location>
        <begin position="508"/>
        <end position="527"/>
    </location>
</feature>
<comment type="subcellular location">
    <subcellularLocation>
        <location evidence="2">Secreted</location>
    </subcellularLocation>
</comment>
<comment type="similarity">
    <text evidence="8">Belongs to the polysaccharide lyase 9 family.</text>
</comment>
<accession>A0A919FP15</accession>
<keyword evidence="7" id="KW-0456">Lyase</keyword>
<dbReference type="SMART" id="SM00710">
    <property type="entry name" value="PbH1"/>
    <property type="match status" value="5"/>
</dbReference>
<evidence type="ECO:0000313" key="14">
    <source>
        <dbReference type="Proteomes" id="UP000617734"/>
    </source>
</evidence>